<dbReference type="EMBL" id="VWFO01000726">
    <property type="protein sequence ID" value="KAA4645267.1"/>
    <property type="molecule type" value="Genomic_DNA"/>
</dbReference>
<feature type="region of interest" description="Disordered" evidence="1">
    <location>
        <begin position="258"/>
        <end position="307"/>
    </location>
</feature>
<comment type="caution">
    <text evidence="2">The sequence shown here is derived from an EMBL/GenBank/DDBJ whole genome shotgun (WGS) entry which is preliminary data.</text>
</comment>
<name>A0A642C2G8_BACOV</name>
<organism evidence="2 3">
    <name type="scientific">Bacteroides ovatus</name>
    <dbReference type="NCBI Taxonomy" id="28116"/>
    <lineage>
        <taxon>Bacteria</taxon>
        <taxon>Pseudomonadati</taxon>
        <taxon>Bacteroidota</taxon>
        <taxon>Bacteroidia</taxon>
        <taxon>Bacteroidales</taxon>
        <taxon>Bacteroidaceae</taxon>
        <taxon>Bacteroides</taxon>
    </lineage>
</organism>
<sequence>YVASLHVDSESGIPHLHIVVNRVDMNGHVNNDHKIRERGWMAADIINQRRRWKLPKDIRDRHRHQINDACKAALRELDKFSWEGYCDKMKDKGYSVMLRHDKQGKLVGYTVWMGNSHFKASELGVARNLTVPKIEHTWQKLHQHDGQHIVAHSGTGLKPDSQLSRPISATPDATKPKSVVERYSERMAGQQRTAEPPRYIKDIPYKDGNCHIDIPQSIHDMIDREVSVHPDNETATHEDVVKVAMLLFAGYIDAATAMSESSGGGGSAPDSGWGRDKDDDEEWARRCAQMATRMSTPKPKYGYKRGR</sequence>
<evidence type="ECO:0000313" key="2">
    <source>
        <dbReference type="EMBL" id="KAA4645267.1"/>
    </source>
</evidence>
<feature type="non-terminal residue" evidence="2">
    <location>
        <position position="1"/>
    </location>
</feature>
<protein>
    <submittedName>
        <fullName evidence="2">Relaxase/mobilization nuclease domain-containing protein</fullName>
    </submittedName>
</protein>
<evidence type="ECO:0000256" key="1">
    <source>
        <dbReference type="SAM" id="MobiDB-lite"/>
    </source>
</evidence>
<reference evidence="2 3" key="1">
    <citation type="journal article" date="2019" name="Nat. Med.">
        <title>A library of human gut bacterial isolates paired with longitudinal multiomics data enables mechanistic microbiome research.</title>
        <authorList>
            <person name="Poyet M."/>
            <person name="Groussin M."/>
            <person name="Gibbons S.M."/>
            <person name="Avila-Pacheco J."/>
            <person name="Jiang X."/>
            <person name="Kearney S.M."/>
            <person name="Perrotta A.R."/>
            <person name="Berdy B."/>
            <person name="Zhao S."/>
            <person name="Lieberman T.D."/>
            <person name="Swanson P.K."/>
            <person name="Smith M."/>
            <person name="Roesemann S."/>
            <person name="Alexander J.E."/>
            <person name="Rich S.A."/>
            <person name="Livny J."/>
            <person name="Vlamakis H."/>
            <person name="Clish C."/>
            <person name="Bullock K."/>
            <person name="Deik A."/>
            <person name="Scott J."/>
            <person name="Pierce K.A."/>
            <person name="Xavier R.J."/>
            <person name="Alm E.J."/>
        </authorList>
    </citation>
    <scope>NUCLEOTIDE SEQUENCE [LARGE SCALE GENOMIC DNA]</scope>
    <source>
        <strain evidence="2 3">BIOML-A14</strain>
    </source>
</reference>
<feature type="region of interest" description="Disordered" evidence="1">
    <location>
        <begin position="151"/>
        <end position="180"/>
    </location>
</feature>
<gene>
    <name evidence="2" type="ORF">F3B98_33065</name>
</gene>
<evidence type="ECO:0000313" key="3">
    <source>
        <dbReference type="Proteomes" id="UP000435985"/>
    </source>
</evidence>
<dbReference type="AlphaFoldDB" id="A0A642C2G8"/>
<dbReference type="Proteomes" id="UP000435985">
    <property type="component" value="Unassembled WGS sequence"/>
</dbReference>
<proteinExistence type="predicted"/>
<accession>A0A642C2G8</accession>